<feature type="transmembrane region" description="Helical" evidence="2">
    <location>
        <begin position="240"/>
        <end position="262"/>
    </location>
</feature>
<dbReference type="Pfam" id="PF02595">
    <property type="entry name" value="Gly_kinase"/>
    <property type="match status" value="1"/>
</dbReference>
<dbReference type="GO" id="GO:0008887">
    <property type="term" value="F:glycerate kinase activity"/>
    <property type="evidence" value="ECO:0007669"/>
    <property type="project" value="UniProtKB-EC"/>
</dbReference>
<dbReference type="PANTHER" id="PTHR21599">
    <property type="entry name" value="GLYCERATE KINASE"/>
    <property type="match status" value="1"/>
</dbReference>
<dbReference type="InterPro" id="IPR003474">
    <property type="entry name" value="Glcn_transporter"/>
</dbReference>
<feature type="transmembrane region" description="Helical" evidence="2">
    <location>
        <begin position="294"/>
        <end position="313"/>
    </location>
</feature>
<feature type="transmembrane region" description="Helical" evidence="2">
    <location>
        <begin position="67"/>
        <end position="86"/>
    </location>
</feature>
<keyword evidence="2" id="KW-0812">Transmembrane</keyword>
<keyword evidence="3" id="KW-0808">Transferase</keyword>
<dbReference type="Pfam" id="PF02447">
    <property type="entry name" value="GntP_permease"/>
    <property type="match status" value="1"/>
</dbReference>
<dbReference type="GO" id="GO:0016020">
    <property type="term" value="C:membrane"/>
    <property type="evidence" value="ECO:0007669"/>
    <property type="project" value="InterPro"/>
</dbReference>
<evidence type="ECO:0000256" key="1">
    <source>
        <dbReference type="SAM" id="MobiDB-lite"/>
    </source>
</evidence>
<dbReference type="Proteomes" id="UP000282086">
    <property type="component" value="Chromosome"/>
</dbReference>
<feature type="region of interest" description="Disordered" evidence="1">
    <location>
        <begin position="524"/>
        <end position="556"/>
    </location>
</feature>
<proteinExistence type="predicted"/>
<dbReference type="NCBIfam" id="TIGR00045">
    <property type="entry name" value="glycerate kinase"/>
    <property type="match status" value="1"/>
</dbReference>
<feature type="transmembrane region" description="Helical" evidence="2">
    <location>
        <begin position="107"/>
        <end position="129"/>
    </location>
</feature>
<dbReference type="Gene3D" id="3.90.1510.10">
    <property type="entry name" value="Glycerate kinase, domain 2"/>
    <property type="match status" value="1"/>
</dbReference>
<dbReference type="InterPro" id="IPR004381">
    <property type="entry name" value="Glycerate_kinase"/>
</dbReference>
<dbReference type="InterPro" id="IPR018193">
    <property type="entry name" value="Glyc_kinase_flavodox-like_fold"/>
</dbReference>
<dbReference type="EMBL" id="LR134140">
    <property type="protein sequence ID" value="VDZ98917.1"/>
    <property type="molecule type" value="Genomic_DNA"/>
</dbReference>
<feature type="transmembrane region" description="Helical" evidence="2">
    <location>
        <begin position="135"/>
        <end position="155"/>
    </location>
</feature>
<dbReference type="GO" id="GO:0031388">
    <property type="term" value="P:organic acid phosphorylation"/>
    <property type="evidence" value="ECO:0007669"/>
    <property type="project" value="InterPro"/>
</dbReference>
<dbReference type="GO" id="GO:0015128">
    <property type="term" value="F:gluconate transmembrane transporter activity"/>
    <property type="evidence" value="ECO:0007669"/>
    <property type="project" value="InterPro"/>
</dbReference>
<keyword evidence="2" id="KW-0472">Membrane</keyword>
<evidence type="ECO:0000256" key="2">
    <source>
        <dbReference type="SAM" id="Phobius"/>
    </source>
</evidence>
<dbReference type="EC" id="2.7.1.31" evidence="3"/>
<evidence type="ECO:0000313" key="3">
    <source>
        <dbReference type="EMBL" id="VDZ98917.1"/>
    </source>
</evidence>
<dbReference type="AlphaFoldDB" id="A0A447N6H1"/>
<dbReference type="PANTHER" id="PTHR21599:SF0">
    <property type="entry name" value="GLYCERATE KINASE"/>
    <property type="match status" value="1"/>
</dbReference>
<protein>
    <submittedName>
        <fullName evidence="3">Putative permease</fullName>
        <ecNumber evidence="3">2.7.1.31</ecNumber>
    </submittedName>
</protein>
<dbReference type="InterPro" id="IPR036129">
    <property type="entry name" value="Glycerate_kinase_sf"/>
</dbReference>
<accession>A0A447N6H1</accession>
<name>A0A447N6H1_SALET</name>
<keyword evidence="2" id="KW-1133">Transmembrane helix</keyword>
<gene>
    <name evidence="3" type="primary">glxK_5</name>
    <name evidence="3" type="ORF">NCTC129_05212</name>
</gene>
<evidence type="ECO:0000313" key="4">
    <source>
        <dbReference type="Proteomes" id="UP000282086"/>
    </source>
</evidence>
<reference evidence="3 4" key="1">
    <citation type="submission" date="2018-12" db="EMBL/GenBank/DDBJ databases">
        <authorList>
            <consortium name="Pathogen Informatics"/>
        </authorList>
    </citation>
    <scope>NUCLEOTIDE SEQUENCE [LARGE SCALE GENOMIC DNA]</scope>
    <source>
        <strain evidence="3 4">NCTC129</strain>
    </source>
</reference>
<feature type="transmembrane region" description="Helical" evidence="2">
    <location>
        <begin position="167"/>
        <end position="189"/>
    </location>
</feature>
<sequence length="556" mass="56937">MTAVGVFIDVAVITVAPIALSIARNAGLSKSAILLAMVGGGKAGNVMSPNPNAIAASDAFHVPLTSIMLAGVVPGIVGLIIAYLLAKRLNNKGAGVADHEVTHHDDSVARPGFLVAISAPLVAIFLLSLRPFAGISIDPLIALPVGGLVGLLLMGRARHCNQYMVAGLMRMAPVAIMLLGTGTLAGIIANSELKDVLIHGLTASGLPSWLLAPVSGAMMSMATASTTAGTAVASGVFSPTLLELGVSALAGAAMIHAGATVLDHLPHGSFFHATGGSVNMQIHERLKLMPYETLVGLAITFISTLMFGFLWFCRIIPMKIVIAPDSFKESLSAMAVAEAIEKGFREIYPDADYVKVPMADGGEGTVQSMVEASGGRYVDQWVQGPLGQPVAARWGMLGDSDTAVIEMAAASGLHHVSPELRNPLNTTSYGTGELIVAALERGVKRIILGIGGSATNDGGAGMMQALGVILRDKQGRSLSPGGEALAALASIDLSGCHPLLRKVSITVACDVNNPLCGPQGASAIFGPQKRGDSGNGERPGRGAGKLGPTYLSGYGA</sequence>
<feature type="transmembrane region" description="Helical" evidence="2">
    <location>
        <begin position="209"/>
        <end position="233"/>
    </location>
</feature>
<organism evidence="3 4">
    <name type="scientific">Salmonella enterica I</name>
    <dbReference type="NCBI Taxonomy" id="59201"/>
    <lineage>
        <taxon>Bacteria</taxon>
        <taxon>Pseudomonadati</taxon>
        <taxon>Pseudomonadota</taxon>
        <taxon>Gammaproteobacteria</taxon>
        <taxon>Enterobacterales</taxon>
        <taxon>Enterobacteriaceae</taxon>
        <taxon>Salmonella</taxon>
    </lineage>
</organism>
<dbReference type="SUPFAM" id="SSF110738">
    <property type="entry name" value="Glycerate kinase I"/>
    <property type="match status" value="1"/>
</dbReference>